<gene>
    <name evidence="1" type="ORF">PoB_001159500</name>
</gene>
<accession>A0AAV3YRM4</accession>
<name>A0AAV3YRM4_9GAST</name>
<dbReference type="EMBL" id="BLXT01001366">
    <property type="protein sequence ID" value="GFN85089.1"/>
    <property type="molecule type" value="Genomic_DNA"/>
</dbReference>
<reference evidence="1 2" key="1">
    <citation type="journal article" date="2021" name="Elife">
        <title>Chloroplast acquisition without the gene transfer in kleptoplastic sea slugs, Plakobranchus ocellatus.</title>
        <authorList>
            <person name="Maeda T."/>
            <person name="Takahashi S."/>
            <person name="Yoshida T."/>
            <person name="Shimamura S."/>
            <person name="Takaki Y."/>
            <person name="Nagai Y."/>
            <person name="Toyoda A."/>
            <person name="Suzuki Y."/>
            <person name="Arimoto A."/>
            <person name="Ishii H."/>
            <person name="Satoh N."/>
            <person name="Nishiyama T."/>
            <person name="Hasebe M."/>
            <person name="Maruyama T."/>
            <person name="Minagawa J."/>
            <person name="Obokata J."/>
            <person name="Shigenobu S."/>
        </authorList>
    </citation>
    <scope>NUCLEOTIDE SEQUENCE [LARGE SCALE GENOMIC DNA]</scope>
</reference>
<keyword evidence="2" id="KW-1185">Reference proteome</keyword>
<dbReference type="AlphaFoldDB" id="A0AAV3YRM4"/>
<sequence>MVGDNLSKEVGPRCVRPLKSRADNNQTWARHLLYLIPGIDTVIDLDICNYTGWPLVCWSRTGRMTWSKLAGGQEEKKMPCDMTNVTSECNCRMSTILEIGVVYENRLCYLLIFIDINLVA</sequence>
<protein>
    <submittedName>
        <fullName evidence="1">Uncharacterized protein</fullName>
    </submittedName>
</protein>
<dbReference type="Proteomes" id="UP000735302">
    <property type="component" value="Unassembled WGS sequence"/>
</dbReference>
<evidence type="ECO:0000313" key="2">
    <source>
        <dbReference type="Proteomes" id="UP000735302"/>
    </source>
</evidence>
<organism evidence="1 2">
    <name type="scientific">Plakobranchus ocellatus</name>
    <dbReference type="NCBI Taxonomy" id="259542"/>
    <lineage>
        <taxon>Eukaryota</taxon>
        <taxon>Metazoa</taxon>
        <taxon>Spiralia</taxon>
        <taxon>Lophotrochozoa</taxon>
        <taxon>Mollusca</taxon>
        <taxon>Gastropoda</taxon>
        <taxon>Heterobranchia</taxon>
        <taxon>Euthyneura</taxon>
        <taxon>Panpulmonata</taxon>
        <taxon>Sacoglossa</taxon>
        <taxon>Placobranchoidea</taxon>
        <taxon>Plakobranchidae</taxon>
        <taxon>Plakobranchus</taxon>
    </lineage>
</organism>
<comment type="caution">
    <text evidence="1">The sequence shown here is derived from an EMBL/GenBank/DDBJ whole genome shotgun (WGS) entry which is preliminary data.</text>
</comment>
<proteinExistence type="predicted"/>
<evidence type="ECO:0000313" key="1">
    <source>
        <dbReference type="EMBL" id="GFN85089.1"/>
    </source>
</evidence>